<evidence type="ECO:0000313" key="2">
    <source>
        <dbReference type="EMBL" id="PVG82052.1"/>
    </source>
</evidence>
<keyword evidence="3" id="KW-1185">Reference proteome</keyword>
<dbReference type="PROSITE" id="PS51257">
    <property type="entry name" value="PROKAR_LIPOPROTEIN"/>
    <property type="match status" value="1"/>
</dbReference>
<dbReference type="AlphaFoldDB" id="A0A2T8F8K1"/>
<feature type="chain" id="PRO_5015742874" description="HMA domain-containing protein" evidence="1">
    <location>
        <begin position="21"/>
        <end position="278"/>
    </location>
</feature>
<protein>
    <recommendedName>
        <fullName evidence="4">HMA domain-containing protein</fullName>
    </recommendedName>
</protein>
<evidence type="ECO:0000313" key="3">
    <source>
        <dbReference type="Proteomes" id="UP000246018"/>
    </source>
</evidence>
<evidence type="ECO:0008006" key="4">
    <source>
        <dbReference type="Google" id="ProtNLM"/>
    </source>
</evidence>
<organism evidence="2 3">
    <name type="scientific">Nocardioides gansuensis</name>
    <dbReference type="NCBI Taxonomy" id="2138300"/>
    <lineage>
        <taxon>Bacteria</taxon>
        <taxon>Bacillati</taxon>
        <taxon>Actinomycetota</taxon>
        <taxon>Actinomycetes</taxon>
        <taxon>Propionibacteriales</taxon>
        <taxon>Nocardioidaceae</taxon>
        <taxon>Nocardioides</taxon>
    </lineage>
</organism>
<comment type="caution">
    <text evidence="2">The sequence shown here is derived from an EMBL/GenBank/DDBJ whole genome shotgun (WGS) entry which is preliminary data.</text>
</comment>
<name>A0A2T8F8K1_9ACTN</name>
<dbReference type="EMBL" id="QDGZ01000006">
    <property type="protein sequence ID" value="PVG82052.1"/>
    <property type="molecule type" value="Genomic_DNA"/>
</dbReference>
<keyword evidence="1" id="KW-0732">Signal</keyword>
<gene>
    <name evidence="2" type="ORF">DDE18_15310</name>
</gene>
<reference evidence="2 3" key="1">
    <citation type="submission" date="2018-04" db="EMBL/GenBank/DDBJ databases">
        <title>Genome of Nocardioides gansuensis WSJ-1.</title>
        <authorList>
            <person name="Wu S."/>
            <person name="Wang G."/>
        </authorList>
    </citation>
    <scope>NUCLEOTIDE SEQUENCE [LARGE SCALE GENOMIC DNA]</scope>
    <source>
        <strain evidence="2 3">WSJ-1</strain>
    </source>
</reference>
<dbReference type="OrthoDB" id="3834133at2"/>
<dbReference type="Proteomes" id="UP000246018">
    <property type="component" value="Unassembled WGS sequence"/>
</dbReference>
<accession>A0A2T8F8K1</accession>
<feature type="signal peptide" evidence="1">
    <location>
        <begin position="1"/>
        <end position="20"/>
    </location>
</feature>
<sequence length="278" mass="30018">MTRTHRLVALALAPVVPSLASCVPFSPEGGPWSGREPAPTRGCGECVEQVRQLERRLASVRGVAEVREVSFSQDFNDRGELSLGLDLQAEDLAGTDIRAETDRIARVAWRSRIDPLDALDVSVSLRSGYRDEAVYEFGVEPERYAAMFGPRPDGVPVPSVAPEGEVEGCGDCEEEARAVAVAAIDIPGVEAVLESDFVPDSPTNGNSLDVTVRADAVDAETVTDEIAELAWRSHVTPLDWISVGVVTDDDIVSTLLDVDPEGDEWAALEERWGPRPVE</sequence>
<proteinExistence type="predicted"/>
<dbReference type="RefSeq" id="WP_116573119.1">
    <property type="nucleotide sequence ID" value="NZ_QDGZ01000006.1"/>
</dbReference>
<evidence type="ECO:0000256" key="1">
    <source>
        <dbReference type="SAM" id="SignalP"/>
    </source>
</evidence>